<keyword evidence="4 12" id="KW-0227">DNA damage</keyword>
<keyword evidence="6" id="KW-0408">Iron</keyword>
<protein>
    <recommendedName>
        <fullName evidence="12">Endonuclease III homolog</fullName>
        <ecNumber evidence="12">3.2.2.-</ecNumber>
        <ecNumber evidence="12">4.2.99.18</ecNumber>
    </recommendedName>
    <alternativeName>
        <fullName evidence="12">Bifunctional DNA N-glycosylase/DNA-(apurinic or apyrimidinic site) lyase</fullName>
        <shortName evidence="12">DNA glycosylase/AP lyase</shortName>
    </alternativeName>
</protein>
<dbReference type="PANTHER" id="PTHR43286">
    <property type="entry name" value="ENDONUCLEASE III-LIKE PROTEIN 1"/>
    <property type="match status" value="1"/>
</dbReference>
<keyword evidence="9 12" id="KW-0456">Lyase</keyword>
<dbReference type="GO" id="GO:0046872">
    <property type="term" value="F:metal ion binding"/>
    <property type="evidence" value="ECO:0007669"/>
    <property type="project" value="UniProtKB-KW"/>
</dbReference>
<dbReference type="GO" id="GO:0051539">
    <property type="term" value="F:4 iron, 4 sulfur cluster binding"/>
    <property type="evidence" value="ECO:0007669"/>
    <property type="project" value="UniProtKB-KW"/>
</dbReference>
<feature type="compositionally biased region" description="Polar residues" evidence="13">
    <location>
        <begin position="109"/>
        <end position="122"/>
    </location>
</feature>
<name>A0ABD3QZU6_9STRA</name>
<dbReference type="Gene3D" id="1.10.1670.10">
    <property type="entry name" value="Helix-hairpin-Helix base-excision DNA repair enzymes (C-terminal)"/>
    <property type="match status" value="1"/>
</dbReference>
<comment type="similarity">
    <text evidence="1 12">Belongs to the Nth/MutY family.</text>
</comment>
<keyword evidence="12" id="KW-0496">Mitochondrion</keyword>
<dbReference type="GO" id="GO:0000703">
    <property type="term" value="F:oxidized pyrimidine nucleobase lesion DNA N-glycosylase activity"/>
    <property type="evidence" value="ECO:0007669"/>
    <property type="project" value="UniProtKB-UniRule"/>
</dbReference>
<evidence type="ECO:0000256" key="4">
    <source>
        <dbReference type="ARBA" id="ARBA00022763"/>
    </source>
</evidence>
<comment type="caution">
    <text evidence="15">The sequence shown here is derived from an EMBL/GenBank/DDBJ whole genome shotgun (WGS) entry which is preliminary data.</text>
</comment>
<dbReference type="PROSITE" id="PS50800">
    <property type="entry name" value="SAP"/>
    <property type="match status" value="1"/>
</dbReference>
<dbReference type="Gene3D" id="1.10.340.30">
    <property type="entry name" value="Hypothetical protein, domain 2"/>
    <property type="match status" value="1"/>
</dbReference>
<keyword evidence="3" id="KW-0479">Metal-binding</keyword>
<dbReference type="PROSITE" id="PS01155">
    <property type="entry name" value="ENDONUCLEASE_III_2"/>
    <property type="match status" value="1"/>
</dbReference>
<feature type="domain" description="SAP" evidence="14">
    <location>
        <begin position="21"/>
        <end position="55"/>
    </location>
</feature>
<organism evidence="15 16">
    <name type="scientific">Stephanodiscus triporus</name>
    <dbReference type="NCBI Taxonomy" id="2934178"/>
    <lineage>
        <taxon>Eukaryota</taxon>
        <taxon>Sar</taxon>
        <taxon>Stramenopiles</taxon>
        <taxon>Ochrophyta</taxon>
        <taxon>Bacillariophyta</taxon>
        <taxon>Coscinodiscophyceae</taxon>
        <taxon>Thalassiosirophycidae</taxon>
        <taxon>Stephanodiscales</taxon>
        <taxon>Stephanodiscaceae</taxon>
        <taxon>Stephanodiscus</taxon>
    </lineage>
</organism>
<dbReference type="SMART" id="SM00513">
    <property type="entry name" value="SAP"/>
    <property type="match status" value="1"/>
</dbReference>
<gene>
    <name evidence="12" type="primary">NTH1</name>
    <name evidence="15" type="ORF">ACHAW5_000018</name>
</gene>
<dbReference type="GO" id="GO:0005634">
    <property type="term" value="C:nucleus"/>
    <property type="evidence" value="ECO:0007669"/>
    <property type="project" value="UniProtKB-SubCell"/>
</dbReference>
<comment type="subcellular location">
    <subcellularLocation>
        <location evidence="12">Nucleus</location>
    </subcellularLocation>
    <subcellularLocation>
        <location evidence="12">Mitochondrion</location>
    </subcellularLocation>
</comment>
<dbReference type="Pfam" id="PF02037">
    <property type="entry name" value="SAP"/>
    <property type="match status" value="1"/>
</dbReference>
<dbReference type="InterPro" id="IPR003265">
    <property type="entry name" value="HhH-GPD_domain"/>
</dbReference>
<dbReference type="SUPFAM" id="SSF68906">
    <property type="entry name" value="SAP domain"/>
    <property type="match status" value="1"/>
</dbReference>
<keyword evidence="10 12" id="KW-0326">Glycosidase</keyword>
<dbReference type="InterPro" id="IPR023170">
    <property type="entry name" value="HhH_base_excis_C"/>
</dbReference>
<evidence type="ECO:0000313" key="15">
    <source>
        <dbReference type="EMBL" id="KAL3805768.1"/>
    </source>
</evidence>
<dbReference type="InterPro" id="IPR003034">
    <property type="entry name" value="SAP_dom"/>
</dbReference>
<dbReference type="EC" id="4.2.99.18" evidence="12"/>
<keyword evidence="16" id="KW-1185">Reference proteome</keyword>
<dbReference type="PANTHER" id="PTHR43286:SF1">
    <property type="entry name" value="ENDONUCLEASE III-LIKE PROTEIN 1"/>
    <property type="match status" value="1"/>
</dbReference>
<evidence type="ECO:0000259" key="14">
    <source>
        <dbReference type="PROSITE" id="PS50800"/>
    </source>
</evidence>
<dbReference type="Pfam" id="PF00730">
    <property type="entry name" value="HhH-GPD"/>
    <property type="match status" value="1"/>
</dbReference>
<proteinExistence type="inferred from homology"/>
<dbReference type="HAMAP" id="MF_03183">
    <property type="entry name" value="Endonuclease_III_Nth"/>
    <property type="match status" value="1"/>
</dbReference>
<dbReference type="Gene3D" id="1.10.720.30">
    <property type="entry name" value="SAP domain"/>
    <property type="match status" value="1"/>
</dbReference>
<dbReference type="InterPro" id="IPR011257">
    <property type="entry name" value="DNA_glycosylase"/>
</dbReference>
<keyword evidence="5 12" id="KW-0378">Hydrolase</keyword>
<keyword evidence="2" id="KW-0004">4Fe-4S</keyword>
<dbReference type="Proteomes" id="UP001530315">
    <property type="component" value="Unassembled WGS sequence"/>
</dbReference>
<keyword evidence="8 12" id="KW-0234">DNA repair</keyword>
<comment type="catalytic activity">
    <reaction evidence="11 12">
        <text>2'-deoxyribonucleotide-(2'-deoxyribose 5'-phosphate)-2'-deoxyribonucleotide-DNA = a 3'-end 2'-deoxyribonucleotide-(2,3-dehydro-2,3-deoxyribose 5'-phosphate)-DNA + a 5'-end 5'-phospho-2'-deoxyribonucleoside-DNA + H(+)</text>
        <dbReference type="Rhea" id="RHEA:66592"/>
        <dbReference type="Rhea" id="RHEA-COMP:13180"/>
        <dbReference type="Rhea" id="RHEA-COMP:16897"/>
        <dbReference type="Rhea" id="RHEA-COMP:17067"/>
        <dbReference type="ChEBI" id="CHEBI:15378"/>
        <dbReference type="ChEBI" id="CHEBI:136412"/>
        <dbReference type="ChEBI" id="CHEBI:157695"/>
        <dbReference type="ChEBI" id="CHEBI:167181"/>
        <dbReference type="EC" id="4.2.99.18"/>
    </reaction>
</comment>
<accession>A0ABD3QZU6</accession>
<dbReference type="InterPro" id="IPR036361">
    <property type="entry name" value="SAP_dom_sf"/>
</dbReference>
<dbReference type="InterPro" id="IPR004036">
    <property type="entry name" value="Endonuclease-III-like_CS2"/>
</dbReference>
<dbReference type="GO" id="GO:0005739">
    <property type="term" value="C:mitochondrion"/>
    <property type="evidence" value="ECO:0007669"/>
    <property type="project" value="UniProtKB-SubCell"/>
</dbReference>
<dbReference type="Pfam" id="PF00633">
    <property type="entry name" value="HHH"/>
    <property type="match status" value="1"/>
</dbReference>
<evidence type="ECO:0000256" key="7">
    <source>
        <dbReference type="ARBA" id="ARBA00023014"/>
    </source>
</evidence>
<dbReference type="AlphaFoldDB" id="A0ABD3QZU6"/>
<feature type="region of interest" description="Disordered" evidence="13">
    <location>
        <begin position="75"/>
        <end position="147"/>
    </location>
</feature>
<dbReference type="EC" id="3.2.2.-" evidence="12"/>
<evidence type="ECO:0000256" key="10">
    <source>
        <dbReference type="ARBA" id="ARBA00023295"/>
    </source>
</evidence>
<keyword evidence="7" id="KW-0411">Iron-sulfur</keyword>
<evidence type="ECO:0000256" key="13">
    <source>
        <dbReference type="SAM" id="MobiDB-lite"/>
    </source>
</evidence>
<evidence type="ECO:0000256" key="11">
    <source>
        <dbReference type="ARBA" id="ARBA00044632"/>
    </source>
</evidence>
<comment type="caution">
    <text evidence="12">Lacks conserved residue(s) required for the propagation of feature annotation.</text>
</comment>
<evidence type="ECO:0000256" key="3">
    <source>
        <dbReference type="ARBA" id="ARBA00022723"/>
    </source>
</evidence>
<evidence type="ECO:0000313" key="16">
    <source>
        <dbReference type="Proteomes" id="UP001530315"/>
    </source>
</evidence>
<dbReference type="EMBL" id="JALLAZ020000010">
    <property type="protein sequence ID" value="KAL3805768.1"/>
    <property type="molecule type" value="Genomic_DNA"/>
</dbReference>
<dbReference type="GO" id="GO:0003677">
    <property type="term" value="F:DNA binding"/>
    <property type="evidence" value="ECO:0007669"/>
    <property type="project" value="UniProtKB-UniRule"/>
</dbReference>
<dbReference type="InterPro" id="IPR030841">
    <property type="entry name" value="NTH1"/>
</dbReference>
<comment type="function">
    <text evidence="12">Bifunctional DNA N-glycosylase with associated apurinic/apyrimidinic (AP) lyase function that catalyzes the first step in base excision repair (BER), the primary repair pathway for the repair of oxidative DNA damage. The DNA N-glycosylase activity releases the damaged DNA base from DNA by cleaving the N-glycosidic bond, leaving an AP site. The AP lyase activity cleaves the phosphodiester bond 3' to the AP site by a beta-elimination. Primarily recognizes and repairs oxidative base damage of pyrimidines.</text>
</comment>
<dbReference type="GO" id="GO:0006285">
    <property type="term" value="P:base-excision repair, AP site formation"/>
    <property type="evidence" value="ECO:0007669"/>
    <property type="project" value="UniProtKB-UniRule"/>
</dbReference>
<dbReference type="CDD" id="cd00056">
    <property type="entry name" value="ENDO3c"/>
    <property type="match status" value="1"/>
</dbReference>
<reference evidence="15 16" key="1">
    <citation type="submission" date="2024-10" db="EMBL/GenBank/DDBJ databases">
        <title>Updated reference genomes for cyclostephanoid diatoms.</title>
        <authorList>
            <person name="Roberts W.R."/>
            <person name="Alverson A.J."/>
        </authorList>
    </citation>
    <scope>NUCLEOTIDE SEQUENCE [LARGE SCALE GENOMIC DNA]</scope>
    <source>
        <strain evidence="15 16">AJA276-08</strain>
    </source>
</reference>
<dbReference type="InterPro" id="IPR000445">
    <property type="entry name" value="HhH_motif"/>
</dbReference>
<feature type="compositionally biased region" description="Basic and acidic residues" evidence="13">
    <location>
        <begin position="123"/>
        <end position="135"/>
    </location>
</feature>
<evidence type="ECO:0000256" key="2">
    <source>
        <dbReference type="ARBA" id="ARBA00022485"/>
    </source>
</evidence>
<keyword evidence="12" id="KW-0539">Nucleus</keyword>
<feature type="compositionally biased region" description="Polar residues" evidence="13">
    <location>
        <begin position="90"/>
        <end position="100"/>
    </location>
</feature>
<dbReference type="SMART" id="SM00478">
    <property type="entry name" value="ENDO3c"/>
    <property type="match status" value="1"/>
</dbReference>
<evidence type="ECO:0000256" key="8">
    <source>
        <dbReference type="ARBA" id="ARBA00023204"/>
    </source>
</evidence>
<sequence length="398" mass="44610">MPPYTRSCSNALSSLADQVSWNDMTIPELKLQLKSRSLPASGVKAVLIQRLEEHQSSMEPPKPASPAKKSKYFTVENVNPPTPLKGTVEFFTSENTTPIKPSSKKKRSTSVTPERNGSPNNDTKIESPAKGEHVSPRKRIKIEPGSLAPPDDWERIYKLVEELRSDRTAPCDTDGGEALPEKHLGPKVYRFQVLIALMLSSQTKDAVVGETMRGLQKHGLTVENIMNTDSETLNLLIRRVGFHNNKTKFMKQTAQIIISQYNGDIPPTAEEIMTLPGVGPKMAYIVESIAFGISSGIGVDTHMHRMFNDLKWVNSTTPEQTREQLEAWLPKQKWGAVNLLWVGFGQEVQQQKEKMLRKILGCSKPREALALVKKLRLDVKKEAKRFGMEEEIKKAMDV</sequence>
<evidence type="ECO:0000256" key="1">
    <source>
        <dbReference type="ARBA" id="ARBA00008343"/>
    </source>
</evidence>
<evidence type="ECO:0000256" key="6">
    <source>
        <dbReference type="ARBA" id="ARBA00023004"/>
    </source>
</evidence>
<evidence type="ECO:0000256" key="12">
    <source>
        <dbReference type="HAMAP-Rule" id="MF_03183"/>
    </source>
</evidence>
<dbReference type="FunFam" id="1.10.340.30:FF:000005">
    <property type="entry name" value="Endonuclease III-like protein 1"/>
    <property type="match status" value="1"/>
</dbReference>
<evidence type="ECO:0000256" key="9">
    <source>
        <dbReference type="ARBA" id="ARBA00023239"/>
    </source>
</evidence>
<dbReference type="GO" id="GO:0140078">
    <property type="term" value="F:class I DNA-(apurinic or apyrimidinic site) endonuclease activity"/>
    <property type="evidence" value="ECO:0007669"/>
    <property type="project" value="UniProtKB-EC"/>
</dbReference>
<dbReference type="SUPFAM" id="SSF48150">
    <property type="entry name" value="DNA-glycosylase"/>
    <property type="match status" value="1"/>
</dbReference>
<evidence type="ECO:0000256" key="5">
    <source>
        <dbReference type="ARBA" id="ARBA00022801"/>
    </source>
</evidence>